<proteinExistence type="predicted"/>
<keyword evidence="2" id="KW-1185">Reference proteome</keyword>
<accession>A0AC61T3E1</accession>
<reference evidence="1" key="1">
    <citation type="submission" date="2019-06" db="EMBL/GenBank/DDBJ databases">
        <title>Draft genome sequence of Bacillus sp. strain MHSD28.</title>
        <authorList>
            <person name="Makuwa S.C."/>
            <person name="Serepa-Dlamini M.H."/>
        </authorList>
    </citation>
    <scope>NUCLEOTIDE SEQUENCE</scope>
    <source>
        <strain evidence="1">MHSD28</strain>
    </source>
</reference>
<evidence type="ECO:0000313" key="2">
    <source>
        <dbReference type="Proteomes" id="UP000317636"/>
    </source>
</evidence>
<dbReference type="EMBL" id="VHIV01000003">
    <property type="protein sequence ID" value="TPV42325.1"/>
    <property type="molecule type" value="Genomic_DNA"/>
</dbReference>
<gene>
    <name evidence="1" type="ORF">FJ659_17885</name>
</gene>
<name>A0AC61T3E1_9BACI</name>
<comment type="caution">
    <text evidence="1">The sequence shown here is derived from an EMBL/GenBank/DDBJ whole genome shotgun (WGS) entry which is preliminary data.</text>
</comment>
<evidence type="ECO:0000313" key="1">
    <source>
        <dbReference type="EMBL" id="TPV42325.1"/>
    </source>
</evidence>
<dbReference type="Proteomes" id="UP000317636">
    <property type="component" value="Unassembled WGS sequence"/>
</dbReference>
<sequence>MYTYKLQNEKPICAEELKKLYDSIGWWPERKEIDIEKMLKNSIAIGVWKENELIGFARVVSDGVFRAYIEDVVVHESARNQGIGEKMLIMLLQEISHVHIVSLFCGEKLIKFYGEQQFQATKQIVMHRNQIVKE</sequence>
<protein>
    <submittedName>
        <fullName evidence="1">GNAT family N-acetyltransferase</fullName>
    </submittedName>
</protein>
<organism evidence="1 2">
    <name type="scientific">Bacillus dicomae</name>
    <dbReference type="NCBI Taxonomy" id="3088378"/>
    <lineage>
        <taxon>Bacteria</taxon>
        <taxon>Bacillati</taxon>
        <taxon>Bacillota</taxon>
        <taxon>Bacilli</taxon>
        <taxon>Bacillales</taxon>
        <taxon>Bacillaceae</taxon>
        <taxon>Bacillus</taxon>
        <taxon>Bacillus cereus group</taxon>
    </lineage>
</organism>